<reference evidence="2" key="1">
    <citation type="submission" date="2020-10" db="EMBL/GenBank/DDBJ databases">
        <authorList>
            <person name="Castelo-Branco R."/>
            <person name="Eusebio N."/>
            <person name="Adriana R."/>
            <person name="Vieira A."/>
            <person name="Brugerolle De Fraissinette N."/>
            <person name="Rezende De Castro R."/>
            <person name="Schneider M.P."/>
            <person name="Vasconcelos V."/>
            <person name="Leao P.N."/>
        </authorList>
    </citation>
    <scope>NUCLEOTIDE SEQUENCE</scope>
    <source>
        <strain evidence="2">LEGE 11480</strain>
    </source>
</reference>
<gene>
    <name evidence="2" type="ORF">IQ266_18740</name>
</gene>
<accession>A0A928Z5Z6</accession>
<feature type="transmembrane region" description="Helical" evidence="1">
    <location>
        <begin position="74"/>
        <end position="96"/>
    </location>
</feature>
<evidence type="ECO:0000313" key="3">
    <source>
        <dbReference type="Proteomes" id="UP000625316"/>
    </source>
</evidence>
<name>A0A928Z5Z6_9CYAN</name>
<keyword evidence="1" id="KW-0812">Transmembrane</keyword>
<dbReference type="EMBL" id="JADEXQ010000075">
    <property type="protein sequence ID" value="MBE9031775.1"/>
    <property type="molecule type" value="Genomic_DNA"/>
</dbReference>
<evidence type="ECO:0008006" key="4">
    <source>
        <dbReference type="Google" id="ProtNLM"/>
    </source>
</evidence>
<dbReference type="Proteomes" id="UP000625316">
    <property type="component" value="Unassembled WGS sequence"/>
</dbReference>
<feature type="transmembrane region" description="Helical" evidence="1">
    <location>
        <begin position="37"/>
        <end position="62"/>
    </location>
</feature>
<dbReference type="AlphaFoldDB" id="A0A928Z5Z6"/>
<feature type="transmembrane region" description="Helical" evidence="1">
    <location>
        <begin position="171"/>
        <end position="190"/>
    </location>
</feature>
<sequence>MNPTQPIRPLSVGNVVSAGFRLYNDNRQVYLRAALRAIGWTFLGLLYVALIVVLFVGGGVTMAAARQGGDATPIAVLLFIVGFLLILPGIPLWIFCAAKRIYHATLISRNAYMHLANQPEAMSQTHQISRQKIWPFWLARVLVGLILYVPNLAASFLQQIFAIGLGIDNRVAVAVSAFLMFTVILLSWGVQAWLVSRLVIPEVALAVEDDLKTAKSIPRSWMLTQGQGLRILLILFVSFLVTLPLYGLAIVPAVLVAAVLIPWSTIGTSAAASSTAIAAFVLGWVLALGVYLLILQLIELFVMPFWQAVKAVIYYDLRNRREGMGLTLQDRA</sequence>
<keyword evidence="3" id="KW-1185">Reference proteome</keyword>
<feature type="transmembrane region" description="Helical" evidence="1">
    <location>
        <begin position="231"/>
        <end position="264"/>
    </location>
</feature>
<feature type="transmembrane region" description="Helical" evidence="1">
    <location>
        <begin position="276"/>
        <end position="298"/>
    </location>
</feature>
<evidence type="ECO:0000313" key="2">
    <source>
        <dbReference type="EMBL" id="MBE9031775.1"/>
    </source>
</evidence>
<protein>
    <recommendedName>
        <fullName evidence="4">Glycerophosphoryl diester phosphodiesterase membrane domain-containing protein</fullName>
    </recommendedName>
</protein>
<keyword evidence="1" id="KW-0472">Membrane</keyword>
<dbReference type="RefSeq" id="WP_264326603.1">
    <property type="nucleotide sequence ID" value="NZ_JADEXQ010000075.1"/>
</dbReference>
<comment type="caution">
    <text evidence="2">The sequence shown here is derived from an EMBL/GenBank/DDBJ whole genome shotgun (WGS) entry which is preliminary data.</text>
</comment>
<keyword evidence="1" id="KW-1133">Transmembrane helix</keyword>
<proteinExistence type="predicted"/>
<organism evidence="2 3">
    <name type="scientific">Romeriopsis navalis LEGE 11480</name>
    <dbReference type="NCBI Taxonomy" id="2777977"/>
    <lineage>
        <taxon>Bacteria</taxon>
        <taxon>Bacillati</taxon>
        <taxon>Cyanobacteriota</taxon>
        <taxon>Cyanophyceae</taxon>
        <taxon>Leptolyngbyales</taxon>
        <taxon>Leptolyngbyaceae</taxon>
        <taxon>Romeriopsis</taxon>
        <taxon>Romeriopsis navalis</taxon>
    </lineage>
</organism>
<feature type="transmembrane region" description="Helical" evidence="1">
    <location>
        <begin position="137"/>
        <end position="165"/>
    </location>
</feature>
<evidence type="ECO:0000256" key="1">
    <source>
        <dbReference type="SAM" id="Phobius"/>
    </source>
</evidence>